<feature type="transmembrane region" description="Helical" evidence="5">
    <location>
        <begin position="181"/>
        <end position="203"/>
    </location>
</feature>
<feature type="transmembrane region" description="Helical" evidence="5">
    <location>
        <begin position="250"/>
        <end position="272"/>
    </location>
</feature>
<evidence type="ECO:0000256" key="5">
    <source>
        <dbReference type="SAM" id="Phobius"/>
    </source>
</evidence>
<sequence length="305" mass="30434">MGRQSDPKPVFGTRLRRVGGDDGTAGLRVRVRGLLAATHPAPAAVVTVLALVFAVGAGLPAWRAVLVTAAVAAGQLSVGWSNDWLDAARDRRVGRADKPTVSGVVTPSMLRTGALVALGACVVLSLATGVVPGLLHLAAVASAWSYNAGLKATPLSWLPYAVSFGLLPAFVVAAAGDGRVVAGWTALAAALLGVGAHVANVLPDLEDDRATGIRGLPHRLGRRASSVLAPVVLAAGSVVIMLGPPGGPDVATVALTGVAVAAAVAAGVVGVLRPHSRAPFALSMAVAALCVVQLVLAADAVAVHR</sequence>
<dbReference type="InterPro" id="IPR000537">
    <property type="entry name" value="UbiA_prenyltransferase"/>
</dbReference>
<proteinExistence type="predicted"/>
<keyword evidence="7" id="KW-1185">Reference proteome</keyword>
<organism evidence="6 7">
    <name type="scientific">Isoptericola hypogeus</name>
    <dbReference type="NCBI Taxonomy" id="300179"/>
    <lineage>
        <taxon>Bacteria</taxon>
        <taxon>Bacillati</taxon>
        <taxon>Actinomycetota</taxon>
        <taxon>Actinomycetes</taxon>
        <taxon>Micrococcales</taxon>
        <taxon>Promicromonosporaceae</taxon>
        <taxon>Isoptericola</taxon>
    </lineage>
</organism>
<dbReference type="Gene3D" id="1.10.357.140">
    <property type="entry name" value="UbiA prenyltransferase"/>
    <property type="match status" value="1"/>
</dbReference>
<evidence type="ECO:0000313" key="7">
    <source>
        <dbReference type="Proteomes" id="UP001501138"/>
    </source>
</evidence>
<feature type="transmembrane region" description="Helical" evidence="5">
    <location>
        <begin position="34"/>
        <end position="55"/>
    </location>
</feature>
<keyword evidence="4 5" id="KW-0472">Membrane</keyword>
<feature type="transmembrane region" description="Helical" evidence="5">
    <location>
        <begin position="157"/>
        <end position="175"/>
    </location>
</feature>
<feature type="transmembrane region" description="Helical" evidence="5">
    <location>
        <begin position="101"/>
        <end position="127"/>
    </location>
</feature>
<dbReference type="Proteomes" id="UP001501138">
    <property type="component" value="Unassembled WGS sequence"/>
</dbReference>
<keyword evidence="2 5" id="KW-0812">Transmembrane</keyword>
<evidence type="ECO:0000256" key="2">
    <source>
        <dbReference type="ARBA" id="ARBA00022692"/>
    </source>
</evidence>
<reference evidence="6 7" key="1">
    <citation type="journal article" date="2019" name="Int. J. Syst. Evol. Microbiol.">
        <title>The Global Catalogue of Microorganisms (GCM) 10K type strain sequencing project: providing services to taxonomists for standard genome sequencing and annotation.</title>
        <authorList>
            <consortium name="The Broad Institute Genomics Platform"/>
            <consortium name="The Broad Institute Genome Sequencing Center for Infectious Disease"/>
            <person name="Wu L."/>
            <person name="Ma J."/>
        </authorList>
    </citation>
    <scope>NUCLEOTIDE SEQUENCE [LARGE SCALE GENOMIC DNA]</scope>
    <source>
        <strain evidence="6 7">JCM 15589</strain>
    </source>
</reference>
<name>A0ABN2J1E0_9MICO</name>
<protein>
    <recommendedName>
        <fullName evidence="8">4-hydroxybenzoate polyprenyltransferase</fullName>
    </recommendedName>
</protein>
<dbReference type="EMBL" id="BAAAPM010000003">
    <property type="protein sequence ID" value="GAA1716027.1"/>
    <property type="molecule type" value="Genomic_DNA"/>
</dbReference>
<evidence type="ECO:0000256" key="4">
    <source>
        <dbReference type="ARBA" id="ARBA00023136"/>
    </source>
</evidence>
<feature type="transmembrane region" description="Helical" evidence="5">
    <location>
        <begin position="224"/>
        <end position="244"/>
    </location>
</feature>
<feature type="transmembrane region" description="Helical" evidence="5">
    <location>
        <begin position="279"/>
        <end position="303"/>
    </location>
</feature>
<evidence type="ECO:0008006" key="8">
    <source>
        <dbReference type="Google" id="ProtNLM"/>
    </source>
</evidence>
<accession>A0ABN2J1E0</accession>
<dbReference type="Pfam" id="PF01040">
    <property type="entry name" value="UbiA"/>
    <property type="match status" value="1"/>
</dbReference>
<dbReference type="InterPro" id="IPR044878">
    <property type="entry name" value="UbiA_sf"/>
</dbReference>
<evidence type="ECO:0000313" key="6">
    <source>
        <dbReference type="EMBL" id="GAA1716027.1"/>
    </source>
</evidence>
<gene>
    <name evidence="6" type="ORF">GCM10009809_10180</name>
</gene>
<comment type="subcellular location">
    <subcellularLocation>
        <location evidence="1">Membrane</location>
        <topology evidence="1">Multi-pass membrane protein</topology>
    </subcellularLocation>
</comment>
<comment type="caution">
    <text evidence="6">The sequence shown here is derived from an EMBL/GenBank/DDBJ whole genome shotgun (WGS) entry which is preliminary data.</text>
</comment>
<evidence type="ECO:0000256" key="1">
    <source>
        <dbReference type="ARBA" id="ARBA00004141"/>
    </source>
</evidence>
<dbReference type="CDD" id="cd13956">
    <property type="entry name" value="PT_UbiA"/>
    <property type="match status" value="1"/>
</dbReference>
<evidence type="ECO:0000256" key="3">
    <source>
        <dbReference type="ARBA" id="ARBA00022989"/>
    </source>
</evidence>
<keyword evidence="3 5" id="KW-1133">Transmembrane helix</keyword>